<dbReference type="GeneID" id="54300334"/>
<protein>
    <submittedName>
        <fullName evidence="2">Uncharacterized protein</fullName>
    </submittedName>
</protein>
<feature type="region of interest" description="Disordered" evidence="1">
    <location>
        <begin position="1"/>
        <end position="42"/>
    </location>
</feature>
<sequence>MPTNPNPNLSAASSTSPPISPPTTAATSSMRHPAAAPGIITTTSASSNRTICLDTGAPSINATPVEIDGEPTSPADQAAKLGGRDRAWPGALGGAAGASTARGLPGRKASFSPDPLAEEESMLEEFGLDGGRRVAGLLEKRAALLNERKSNPAVLVDIPQVPSVEEFAAANAAGAD</sequence>
<proteinExistence type="predicted"/>
<dbReference type="EMBL" id="ML995475">
    <property type="protein sequence ID" value="KAF2146840.1"/>
    <property type="molecule type" value="Genomic_DNA"/>
</dbReference>
<evidence type="ECO:0000313" key="2">
    <source>
        <dbReference type="EMBL" id="KAF2146840.1"/>
    </source>
</evidence>
<organism evidence="2 3">
    <name type="scientific">Aplosporella prunicola CBS 121167</name>
    <dbReference type="NCBI Taxonomy" id="1176127"/>
    <lineage>
        <taxon>Eukaryota</taxon>
        <taxon>Fungi</taxon>
        <taxon>Dikarya</taxon>
        <taxon>Ascomycota</taxon>
        <taxon>Pezizomycotina</taxon>
        <taxon>Dothideomycetes</taxon>
        <taxon>Dothideomycetes incertae sedis</taxon>
        <taxon>Botryosphaeriales</taxon>
        <taxon>Aplosporellaceae</taxon>
        <taxon>Aplosporella</taxon>
    </lineage>
</organism>
<evidence type="ECO:0000313" key="3">
    <source>
        <dbReference type="Proteomes" id="UP000799438"/>
    </source>
</evidence>
<keyword evidence="3" id="KW-1185">Reference proteome</keyword>
<name>A0A6A6BS62_9PEZI</name>
<dbReference type="OrthoDB" id="5310629at2759"/>
<accession>A0A6A6BS62</accession>
<dbReference type="AlphaFoldDB" id="A0A6A6BS62"/>
<dbReference type="Proteomes" id="UP000799438">
    <property type="component" value="Unassembled WGS sequence"/>
</dbReference>
<feature type="region of interest" description="Disordered" evidence="1">
    <location>
        <begin position="62"/>
        <end position="115"/>
    </location>
</feature>
<dbReference type="RefSeq" id="XP_033402549.1">
    <property type="nucleotide sequence ID" value="XM_033542837.1"/>
</dbReference>
<reference evidence="2" key="1">
    <citation type="journal article" date="2020" name="Stud. Mycol.">
        <title>101 Dothideomycetes genomes: a test case for predicting lifestyles and emergence of pathogens.</title>
        <authorList>
            <person name="Haridas S."/>
            <person name="Albert R."/>
            <person name="Binder M."/>
            <person name="Bloem J."/>
            <person name="Labutti K."/>
            <person name="Salamov A."/>
            <person name="Andreopoulos B."/>
            <person name="Baker S."/>
            <person name="Barry K."/>
            <person name="Bills G."/>
            <person name="Bluhm B."/>
            <person name="Cannon C."/>
            <person name="Castanera R."/>
            <person name="Culley D."/>
            <person name="Daum C."/>
            <person name="Ezra D."/>
            <person name="Gonzalez J."/>
            <person name="Henrissat B."/>
            <person name="Kuo A."/>
            <person name="Liang C."/>
            <person name="Lipzen A."/>
            <person name="Lutzoni F."/>
            <person name="Magnuson J."/>
            <person name="Mondo S."/>
            <person name="Nolan M."/>
            <person name="Ohm R."/>
            <person name="Pangilinan J."/>
            <person name="Park H.-J."/>
            <person name="Ramirez L."/>
            <person name="Alfaro M."/>
            <person name="Sun H."/>
            <person name="Tritt A."/>
            <person name="Yoshinaga Y."/>
            <person name="Zwiers L.-H."/>
            <person name="Turgeon B."/>
            <person name="Goodwin S."/>
            <person name="Spatafora J."/>
            <person name="Crous P."/>
            <person name="Grigoriev I."/>
        </authorList>
    </citation>
    <scope>NUCLEOTIDE SEQUENCE</scope>
    <source>
        <strain evidence="2">CBS 121167</strain>
    </source>
</reference>
<feature type="compositionally biased region" description="Low complexity" evidence="1">
    <location>
        <begin position="10"/>
        <end position="29"/>
    </location>
</feature>
<gene>
    <name evidence="2" type="ORF">K452DRAFT_304760</name>
</gene>
<evidence type="ECO:0000256" key="1">
    <source>
        <dbReference type="SAM" id="MobiDB-lite"/>
    </source>
</evidence>